<evidence type="ECO:0000313" key="1">
    <source>
        <dbReference type="EMBL" id="OWM65994.1"/>
    </source>
</evidence>
<dbReference type="EMBL" id="PGOL01000658">
    <property type="protein sequence ID" value="PKI66701.1"/>
    <property type="molecule type" value="Genomic_DNA"/>
</dbReference>
<keyword evidence="4" id="KW-1185">Reference proteome</keyword>
<organism evidence="1 3">
    <name type="scientific">Punica granatum</name>
    <name type="common">Pomegranate</name>
    <dbReference type="NCBI Taxonomy" id="22663"/>
    <lineage>
        <taxon>Eukaryota</taxon>
        <taxon>Viridiplantae</taxon>
        <taxon>Streptophyta</taxon>
        <taxon>Embryophyta</taxon>
        <taxon>Tracheophyta</taxon>
        <taxon>Spermatophyta</taxon>
        <taxon>Magnoliopsida</taxon>
        <taxon>eudicotyledons</taxon>
        <taxon>Gunneridae</taxon>
        <taxon>Pentapetalae</taxon>
        <taxon>rosids</taxon>
        <taxon>malvids</taxon>
        <taxon>Myrtales</taxon>
        <taxon>Lythraceae</taxon>
        <taxon>Punica</taxon>
    </lineage>
</organism>
<proteinExistence type="predicted"/>
<dbReference type="EMBL" id="MTKT01005556">
    <property type="protein sequence ID" value="OWM65994.1"/>
    <property type="molecule type" value="Genomic_DNA"/>
</dbReference>
<accession>A0A218VZI9</accession>
<reference evidence="2 4" key="3">
    <citation type="submission" date="2017-11" db="EMBL/GenBank/DDBJ databases">
        <title>De-novo sequencing of pomegranate (Punica granatum L.) genome.</title>
        <authorList>
            <person name="Akparov Z."/>
            <person name="Amiraslanov A."/>
            <person name="Hajiyeva S."/>
            <person name="Abbasov M."/>
            <person name="Kaur K."/>
            <person name="Hamwieh A."/>
            <person name="Solovyev V."/>
            <person name="Salamov A."/>
            <person name="Braich B."/>
            <person name="Kosarev P."/>
            <person name="Mahmoud A."/>
            <person name="Hajiyev E."/>
            <person name="Babayeva S."/>
            <person name="Izzatullayeva V."/>
            <person name="Mammadov A."/>
            <person name="Mammadov A."/>
            <person name="Sharifova S."/>
            <person name="Ojaghi J."/>
            <person name="Eynullazada K."/>
            <person name="Bayramov B."/>
            <person name="Abdulazimova A."/>
            <person name="Shahmuradov I."/>
        </authorList>
    </citation>
    <scope>NUCLEOTIDE SEQUENCE [LARGE SCALE GENOMIC DNA]</scope>
    <source>
        <strain evidence="2">AG2017</strain>
        <strain evidence="4">cv. AG2017</strain>
        <tissue evidence="2">Leaf</tissue>
    </source>
</reference>
<dbReference type="AlphaFoldDB" id="A0A218VZI9"/>
<evidence type="ECO:0000313" key="2">
    <source>
        <dbReference type="EMBL" id="PKI66701.1"/>
    </source>
</evidence>
<evidence type="ECO:0000313" key="3">
    <source>
        <dbReference type="Proteomes" id="UP000197138"/>
    </source>
</evidence>
<name>A0A218VZI9_PUNGR</name>
<comment type="caution">
    <text evidence="1">The sequence shown here is derived from an EMBL/GenBank/DDBJ whole genome shotgun (WGS) entry which is preliminary data.</text>
</comment>
<reference evidence="3" key="1">
    <citation type="journal article" date="2017" name="Plant J.">
        <title>The pomegranate (Punica granatum L.) genome and the genomics of punicalagin biosynthesis.</title>
        <authorList>
            <person name="Qin G."/>
            <person name="Xu C."/>
            <person name="Ming R."/>
            <person name="Tang H."/>
            <person name="Guyot R."/>
            <person name="Kramer E.M."/>
            <person name="Hu Y."/>
            <person name="Yi X."/>
            <person name="Qi Y."/>
            <person name="Xu X."/>
            <person name="Gao Z."/>
            <person name="Pan H."/>
            <person name="Jian J."/>
            <person name="Tian Y."/>
            <person name="Yue Z."/>
            <person name="Xu Y."/>
        </authorList>
    </citation>
    <scope>NUCLEOTIDE SEQUENCE [LARGE SCALE GENOMIC DNA]</scope>
    <source>
        <strain evidence="3">cv. Dabenzi</strain>
    </source>
</reference>
<gene>
    <name evidence="1" type="ORF">CDL15_Pgr015419</name>
    <name evidence="2" type="ORF">CRG98_012896</name>
</gene>
<reference evidence="1" key="2">
    <citation type="submission" date="2017-06" db="EMBL/GenBank/DDBJ databases">
        <title>The pomegranate genome and the genomics of punicalagin biosynthesis.</title>
        <authorList>
            <person name="Xu C."/>
        </authorList>
    </citation>
    <scope>NUCLEOTIDE SEQUENCE [LARGE SCALE GENOMIC DNA]</scope>
    <source>
        <tissue evidence="1">Fresh leaf</tissue>
    </source>
</reference>
<sequence length="98" mass="10579">MKAVMEALRELGCLEADSINPELHRAIFDALEELLGLPEGTEGRFVNTGRSETLKKYVSKLSELEKMVKRMVLGGCGVGKILRSPSGEGGVFATGLEI</sequence>
<protein>
    <submittedName>
        <fullName evidence="1">Uncharacterized protein</fullName>
    </submittedName>
</protein>
<dbReference type="Proteomes" id="UP000197138">
    <property type="component" value="Unassembled WGS sequence"/>
</dbReference>
<dbReference type="Proteomes" id="UP000233551">
    <property type="component" value="Unassembled WGS sequence"/>
</dbReference>
<evidence type="ECO:0000313" key="4">
    <source>
        <dbReference type="Proteomes" id="UP000233551"/>
    </source>
</evidence>